<accession>A0A6J4LP69</accession>
<keyword evidence="2" id="KW-0418">Kinase</keyword>
<dbReference type="Pfam" id="PF13684">
    <property type="entry name" value="FakA-like_C"/>
    <property type="match status" value="1"/>
</dbReference>
<dbReference type="GO" id="GO:0006071">
    <property type="term" value="P:glycerol metabolic process"/>
    <property type="evidence" value="ECO:0007669"/>
    <property type="project" value="InterPro"/>
</dbReference>
<gene>
    <name evidence="2" type="ORF">AVDCRST_MAG48-3448</name>
</gene>
<name>A0A6J4LP69_9ACTN</name>
<feature type="domain" description="DhaL" evidence="1">
    <location>
        <begin position="1"/>
        <end position="64"/>
    </location>
</feature>
<dbReference type="PANTHER" id="PTHR33434:SF4">
    <property type="entry name" value="PHOSPHATASE PROTEIN"/>
    <property type="match status" value="1"/>
</dbReference>
<dbReference type="InterPro" id="IPR004007">
    <property type="entry name" value="DhaL_dom"/>
</dbReference>
<keyword evidence="2" id="KW-0808">Transferase</keyword>
<protein>
    <submittedName>
        <fullName evidence="2">Dihydroxyacetone kinase-like protein, phosphatase domain / Dihydroxyacetone kinase-like protein, kinase domain</fullName>
    </submittedName>
</protein>
<evidence type="ECO:0000259" key="1">
    <source>
        <dbReference type="PROSITE" id="PS51480"/>
    </source>
</evidence>
<dbReference type="PROSITE" id="PS51480">
    <property type="entry name" value="DHAL"/>
    <property type="match status" value="1"/>
</dbReference>
<proteinExistence type="predicted"/>
<dbReference type="SMART" id="SM01121">
    <property type="entry name" value="Dak1_2"/>
    <property type="match status" value="1"/>
</dbReference>
<dbReference type="InterPro" id="IPR033470">
    <property type="entry name" value="FakA-like_C"/>
</dbReference>
<dbReference type="EMBL" id="CADCTS010000483">
    <property type="protein sequence ID" value="CAA9337241.1"/>
    <property type="molecule type" value="Genomic_DNA"/>
</dbReference>
<dbReference type="SUPFAM" id="SSF101473">
    <property type="entry name" value="DhaL-like"/>
    <property type="match status" value="1"/>
</dbReference>
<sequence>DAARAALTAAADAPDDALAVARAAQVEARAALLRTPDQLDVLAAAGVVDAGGQAYALLVDALVEVLGGEPAVALAAADVRPRSAGVPSGPEYEVMYLVHDAAAAALDALRDRLAALGHSVVVVGEGATEGGLAQVHVHLAEPGAAVEAALGAGRVSQIRISALDPVAAPPRAVVSVVAGPGLARAVEEAGGVAVPRRGGRPPAEELGATLGRLGGDVVVLPNDMETLEAATHLVARLRGERAGRGRHLVVIPTVAQVQGLAALAVHDPDADFDAVVAAMGAAAGHARHGAVTVAEGAAMTMAGRCEVGDVLGVVDGDFVEIGDDVTAVATRVAGRLLASGGELLTVVLGADAPGGLAAALTAWVRRHPGAVEVQVLDGCQPRYPVLLGAE</sequence>
<evidence type="ECO:0000313" key="2">
    <source>
        <dbReference type="EMBL" id="CAA9337241.1"/>
    </source>
</evidence>
<dbReference type="GO" id="GO:0004371">
    <property type="term" value="F:glycerone kinase activity"/>
    <property type="evidence" value="ECO:0007669"/>
    <property type="project" value="InterPro"/>
</dbReference>
<dbReference type="Pfam" id="PF21645">
    <property type="entry name" value="FakA-like_M"/>
    <property type="match status" value="1"/>
</dbReference>
<dbReference type="InterPro" id="IPR036117">
    <property type="entry name" value="DhaL_dom_sf"/>
</dbReference>
<reference evidence="2" key="1">
    <citation type="submission" date="2020-02" db="EMBL/GenBank/DDBJ databases">
        <authorList>
            <person name="Meier V. D."/>
        </authorList>
    </citation>
    <scope>NUCLEOTIDE SEQUENCE</scope>
    <source>
        <strain evidence="2">AVDCRST_MAG48</strain>
    </source>
</reference>
<dbReference type="PANTHER" id="PTHR33434">
    <property type="entry name" value="DEGV DOMAIN-CONTAINING PROTEIN DR_1986-RELATED"/>
    <property type="match status" value="1"/>
</dbReference>
<organism evidence="2">
    <name type="scientific">uncultured Friedmanniella sp</name>
    <dbReference type="NCBI Taxonomy" id="335381"/>
    <lineage>
        <taxon>Bacteria</taxon>
        <taxon>Bacillati</taxon>
        <taxon>Actinomycetota</taxon>
        <taxon>Actinomycetes</taxon>
        <taxon>Propionibacteriales</taxon>
        <taxon>Nocardioidaceae</taxon>
        <taxon>Friedmanniella</taxon>
        <taxon>environmental samples</taxon>
    </lineage>
</organism>
<dbReference type="InterPro" id="IPR048394">
    <property type="entry name" value="FakA-like_M"/>
</dbReference>
<dbReference type="InterPro" id="IPR050270">
    <property type="entry name" value="DegV_domain_contain"/>
</dbReference>
<feature type="non-terminal residue" evidence="2">
    <location>
        <position position="1"/>
    </location>
</feature>
<dbReference type="AlphaFoldDB" id="A0A6J4LP69"/>